<organism evidence="2 3">
    <name type="scientific">Alginatibacterium sediminis</name>
    <dbReference type="NCBI Taxonomy" id="2164068"/>
    <lineage>
        <taxon>Bacteria</taxon>
        <taxon>Pseudomonadati</taxon>
        <taxon>Pseudomonadota</taxon>
        <taxon>Gammaproteobacteria</taxon>
        <taxon>Alteromonadales</taxon>
        <taxon>Alteromonadaceae</taxon>
        <taxon>Alginatibacterium</taxon>
    </lineage>
</organism>
<evidence type="ECO:0000256" key="1">
    <source>
        <dbReference type="SAM" id="SignalP"/>
    </source>
</evidence>
<feature type="chain" id="PRO_5019260844" description="PEP-CTERM sorting domain-containing protein" evidence="1">
    <location>
        <begin position="23"/>
        <end position="220"/>
    </location>
</feature>
<evidence type="ECO:0000313" key="3">
    <source>
        <dbReference type="Proteomes" id="UP000286482"/>
    </source>
</evidence>
<protein>
    <recommendedName>
        <fullName evidence="4">PEP-CTERM sorting domain-containing protein</fullName>
    </recommendedName>
</protein>
<dbReference type="EMBL" id="RAQO01000007">
    <property type="protein sequence ID" value="RKF17440.1"/>
    <property type="molecule type" value="Genomic_DNA"/>
</dbReference>
<comment type="caution">
    <text evidence="2">The sequence shown here is derived from an EMBL/GenBank/DDBJ whole genome shotgun (WGS) entry which is preliminary data.</text>
</comment>
<feature type="signal peptide" evidence="1">
    <location>
        <begin position="1"/>
        <end position="22"/>
    </location>
</feature>
<reference evidence="2 3" key="1">
    <citation type="submission" date="2018-09" db="EMBL/GenBank/DDBJ databases">
        <authorList>
            <person name="Wang Z."/>
        </authorList>
    </citation>
    <scope>NUCLEOTIDE SEQUENCE [LARGE SCALE GENOMIC DNA]</scope>
    <source>
        <strain evidence="2 3">ALS 81</strain>
    </source>
</reference>
<evidence type="ECO:0008006" key="4">
    <source>
        <dbReference type="Google" id="ProtNLM"/>
    </source>
</evidence>
<dbReference type="AlphaFoldDB" id="A0A420E9U5"/>
<accession>A0A420E9U5</accession>
<sequence>MEIQLKLLLAGVLLVLSSVSNATIITHGDLVTDDTTKVITQVSTGRQYTRFDTFDLSYAQTIEALEPSESYFGWNIATSAVADDFINAALGSDSSLCDGQVAYFSFCGQIVGWSDGDFGESYLSDSDYFAYLTSAGALTGTNIISLFEITSNGVVYDYENWSTDVSLDVYSSGRNGRPINLLLYKDFDATDPTAVTEPTSLVILSLSIFGLVAARARKKA</sequence>
<gene>
    <name evidence="2" type="ORF">DBZ36_13390</name>
</gene>
<keyword evidence="1" id="KW-0732">Signal</keyword>
<proteinExistence type="predicted"/>
<evidence type="ECO:0000313" key="2">
    <source>
        <dbReference type="EMBL" id="RKF17440.1"/>
    </source>
</evidence>
<dbReference type="Proteomes" id="UP000286482">
    <property type="component" value="Unassembled WGS sequence"/>
</dbReference>
<keyword evidence="3" id="KW-1185">Reference proteome</keyword>
<name>A0A420E9U5_9ALTE</name>